<gene>
    <name evidence="2" type="ORF">ADUPG1_014237</name>
</gene>
<evidence type="ECO:0000256" key="1">
    <source>
        <dbReference type="SAM" id="MobiDB-lite"/>
    </source>
</evidence>
<comment type="caution">
    <text evidence="2">The sequence shown here is derived from an EMBL/GenBank/DDBJ whole genome shotgun (WGS) entry which is preliminary data.</text>
</comment>
<protein>
    <submittedName>
        <fullName evidence="2">Uncharacterized protein</fullName>
    </submittedName>
</protein>
<sequence>MTSITVDGEFTVGIACGSMFVAGNEYSSGIYDSSGRIILNMDDMAAVSLQTDKDHIVIFTDDEGRSDILDLSLFKSIHDNKITTKECICASSMGAFPRFSPNGMYCSINSFSQASIMDTSHWDAIKPSMKEIMKLKGALFSDSVKFLSDELGYFMSTEGNIMLFSIRTKKVILSPYTLNTYIYPCIDDSFVVYKADKVSFITISEDGRISECCPSIEGFETNPESSSTLFEKKKGKRRHAAHE</sequence>
<evidence type="ECO:0000313" key="2">
    <source>
        <dbReference type="EMBL" id="GKT29846.1"/>
    </source>
</evidence>
<proteinExistence type="predicted"/>
<dbReference type="Proteomes" id="UP001057375">
    <property type="component" value="Unassembled WGS sequence"/>
</dbReference>
<name>A0ABQ5KB99_9EUKA</name>
<keyword evidence="3" id="KW-1185">Reference proteome</keyword>
<organism evidence="2 3">
    <name type="scientific">Aduncisulcus paluster</name>
    <dbReference type="NCBI Taxonomy" id="2918883"/>
    <lineage>
        <taxon>Eukaryota</taxon>
        <taxon>Metamonada</taxon>
        <taxon>Carpediemonas-like organisms</taxon>
        <taxon>Aduncisulcus</taxon>
    </lineage>
</organism>
<feature type="compositionally biased region" description="Basic residues" evidence="1">
    <location>
        <begin position="233"/>
        <end position="243"/>
    </location>
</feature>
<feature type="region of interest" description="Disordered" evidence="1">
    <location>
        <begin position="220"/>
        <end position="243"/>
    </location>
</feature>
<accession>A0ABQ5KB99</accession>
<evidence type="ECO:0000313" key="3">
    <source>
        <dbReference type="Proteomes" id="UP001057375"/>
    </source>
</evidence>
<reference evidence="2" key="1">
    <citation type="submission" date="2022-03" db="EMBL/GenBank/DDBJ databases">
        <title>Draft genome sequence of Aduncisulcus paluster, a free-living microaerophilic Fornicata.</title>
        <authorList>
            <person name="Yuyama I."/>
            <person name="Kume K."/>
            <person name="Tamura T."/>
            <person name="Inagaki Y."/>
            <person name="Hashimoto T."/>
        </authorList>
    </citation>
    <scope>NUCLEOTIDE SEQUENCE</scope>
    <source>
        <strain evidence="2">NY0171</strain>
    </source>
</reference>
<dbReference type="EMBL" id="BQXS01013859">
    <property type="protein sequence ID" value="GKT29846.1"/>
    <property type="molecule type" value="Genomic_DNA"/>
</dbReference>